<evidence type="ECO:0000313" key="3">
    <source>
        <dbReference type="Proteomes" id="UP001168098"/>
    </source>
</evidence>
<organism evidence="2 3">
    <name type="scientific">Vitis rotundifolia</name>
    <name type="common">Muscadine grape</name>
    <dbReference type="NCBI Taxonomy" id="103349"/>
    <lineage>
        <taxon>Eukaryota</taxon>
        <taxon>Viridiplantae</taxon>
        <taxon>Streptophyta</taxon>
        <taxon>Embryophyta</taxon>
        <taxon>Tracheophyta</taxon>
        <taxon>Spermatophyta</taxon>
        <taxon>Magnoliopsida</taxon>
        <taxon>eudicotyledons</taxon>
        <taxon>Gunneridae</taxon>
        <taxon>Pentapetalae</taxon>
        <taxon>rosids</taxon>
        <taxon>Vitales</taxon>
        <taxon>Vitaceae</taxon>
        <taxon>Viteae</taxon>
        <taxon>Vitis</taxon>
    </lineage>
</organism>
<protein>
    <submittedName>
        <fullName evidence="2">Uncharacterized protein</fullName>
    </submittedName>
</protein>
<accession>A0AA39D5G8</accession>
<reference evidence="2 3" key="1">
    <citation type="journal article" date="2023" name="BMC Biotechnol.">
        <title>Vitis rotundifolia cv Carlos genome sequencing.</title>
        <authorList>
            <person name="Huff M."/>
            <person name="Hulse-Kemp A."/>
            <person name="Scheffler B."/>
            <person name="Youngblood R."/>
            <person name="Simpson S."/>
            <person name="Babiker E."/>
            <person name="Staton M."/>
        </authorList>
    </citation>
    <scope>NUCLEOTIDE SEQUENCE [LARGE SCALE GENOMIC DNA]</scope>
    <source>
        <tissue evidence="2">Leaf</tissue>
    </source>
</reference>
<dbReference type="PANTHER" id="PTHR36072">
    <property type="entry name" value="OS01G0541600 PROTEIN"/>
    <property type="match status" value="1"/>
</dbReference>
<feature type="compositionally biased region" description="Polar residues" evidence="1">
    <location>
        <begin position="215"/>
        <end position="240"/>
    </location>
</feature>
<feature type="region of interest" description="Disordered" evidence="1">
    <location>
        <begin position="1"/>
        <end position="41"/>
    </location>
</feature>
<dbReference type="Proteomes" id="UP001168098">
    <property type="component" value="Unassembled WGS sequence"/>
</dbReference>
<dbReference type="PANTHER" id="PTHR36072:SF2">
    <property type="entry name" value="OS01G0531000 PROTEIN"/>
    <property type="match status" value="1"/>
</dbReference>
<sequence>MAKNRDKRKESSLSSASHTSITLKEENSGRKQNKAKGGSTNMNSILKLQHLKCLAMWASKEASIPSLGAFLGHRLMTCGDPDPSLFPCQRCETILQPGHNCTVRIEPNRARAPHGRKKSNASTQNIVIHWCHFCSHHNKEICPKVKPSSFSKHTNRMPQKAANPETVLQNEVEVGKTDEIASSTTVVDIITNSPATPHVRKGNTLLRGKRRKRNNPGSNKQAEPESNSASADTEKSVSTSNKRRRKSWTSLREIAETSKQGNTQNIANLTIPLFL</sequence>
<proteinExistence type="predicted"/>
<evidence type="ECO:0000313" key="2">
    <source>
        <dbReference type="EMBL" id="KAJ9671439.1"/>
    </source>
</evidence>
<comment type="caution">
    <text evidence="2">The sequence shown here is derived from an EMBL/GenBank/DDBJ whole genome shotgun (WGS) entry which is preliminary data.</text>
</comment>
<name>A0AA39D5G8_VITRO</name>
<keyword evidence="3" id="KW-1185">Reference proteome</keyword>
<dbReference type="AlphaFoldDB" id="A0AA39D5G8"/>
<dbReference type="Gene3D" id="6.20.50.20">
    <property type="match status" value="1"/>
</dbReference>
<gene>
    <name evidence="2" type="ORF">PVL29_025243</name>
</gene>
<feature type="region of interest" description="Disordered" evidence="1">
    <location>
        <begin position="192"/>
        <end position="250"/>
    </location>
</feature>
<evidence type="ECO:0000256" key="1">
    <source>
        <dbReference type="SAM" id="MobiDB-lite"/>
    </source>
</evidence>
<dbReference type="EMBL" id="JARBHA010000019">
    <property type="protein sequence ID" value="KAJ9671439.1"/>
    <property type="molecule type" value="Genomic_DNA"/>
</dbReference>